<evidence type="ECO:0000256" key="2">
    <source>
        <dbReference type="ARBA" id="ARBA00023125"/>
    </source>
</evidence>
<evidence type="ECO:0000256" key="4">
    <source>
        <dbReference type="PROSITE-ProRule" id="PRU00335"/>
    </source>
</evidence>
<dbReference type="Proteomes" id="UP000179769">
    <property type="component" value="Unassembled WGS sequence"/>
</dbReference>
<protein>
    <recommendedName>
        <fullName evidence="5">HTH tetR-type domain-containing protein</fullName>
    </recommendedName>
</protein>
<dbReference type="InterPro" id="IPR050109">
    <property type="entry name" value="HTH-type_TetR-like_transc_reg"/>
</dbReference>
<dbReference type="EMBL" id="MAXA01000202">
    <property type="protein sequence ID" value="OHV28899.1"/>
    <property type="molecule type" value="Genomic_DNA"/>
</dbReference>
<dbReference type="InterPro" id="IPR001647">
    <property type="entry name" value="HTH_TetR"/>
</dbReference>
<dbReference type="Gene3D" id="1.10.10.60">
    <property type="entry name" value="Homeodomain-like"/>
    <property type="match status" value="1"/>
</dbReference>
<dbReference type="Pfam" id="PF00440">
    <property type="entry name" value="TetR_N"/>
    <property type="match status" value="1"/>
</dbReference>
<dbReference type="PANTHER" id="PTHR30055">
    <property type="entry name" value="HTH-TYPE TRANSCRIPTIONAL REGULATOR RUTR"/>
    <property type="match status" value="1"/>
</dbReference>
<proteinExistence type="predicted"/>
<dbReference type="SUPFAM" id="SSF46689">
    <property type="entry name" value="Homeodomain-like"/>
    <property type="match status" value="1"/>
</dbReference>
<feature type="domain" description="HTH tetR-type" evidence="5">
    <location>
        <begin position="9"/>
        <end position="69"/>
    </location>
</feature>
<keyword evidence="3" id="KW-0804">Transcription</keyword>
<keyword evidence="7" id="KW-1185">Reference proteome</keyword>
<name>A0A1S1Q5N7_9ACTN</name>
<evidence type="ECO:0000313" key="6">
    <source>
        <dbReference type="EMBL" id="OHV28899.1"/>
    </source>
</evidence>
<organism evidence="6 7">
    <name type="scientific">Parafrankia soli</name>
    <dbReference type="NCBI Taxonomy" id="2599596"/>
    <lineage>
        <taxon>Bacteria</taxon>
        <taxon>Bacillati</taxon>
        <taxon>Actinomycetota</taxon>
        <taxon>Actinomycetes</taxon>
        <taxon>Frankiales</taxon>
        <taxon>Frankiaceae</taxon>
        <taxon>Parafrankia</taxon>
    </lineage>
</organism>
<accession>A0A1S1Q5N7</accession>
<dbReference type="PANTHER" id="PTHR30055:SF238">
    <property type="entry name" value="MYCOFACTOCIN BIOSYNTHESIS TRANSCRIPTIONAL REGULATOR MFTR-RELATED"/>
    <property type="match status" value="1"/>
</dbReference>
<evidence type="ECO:0000256" key="3">
    <source>
        <dbReference type="ARBA" id="ARBA00023163"/>
    </source>
</evidence>
<dbReference type="Gene3D" id="1.10.357.10">
    <property type="entry name" value="Tetracycline Repressor, domain 2"/>
    <property type="match status" value="1"/>
</dbReference>
<evidence type="ECO:0000256" key="1">
    <source>
        <dbReference type="ARBA" id="ARBA00023015"/>
    </source>
</evidence>
<reference evidence="7" key="1">
    <citation type="submission" date="2016-07" db="EMBL/GenBank/DDBJ databases">
        <title>Frankia sp. NRRL B-16219 Genome sequencing.</title>
        <authorList>
            <person name="Ghodhbane-Gtari F."/>
            <person name="Swanson E."/>
            <person name="Gueddou A."/>
            <person name="Louati M."/>
            <person name="Nouioui I."/>
            <person name="Hezbri K."/>
            <person name="Abebe-Akele F."/>
            <person name="Simpson S."/>
            <person name="Morris K."/>
            <person name="Thomas K."/>
            <person name="Gtari M."/>
            <person name="Tisa L.S."/>
        </authorList>
    </citation>
    <scope>NUCLEOTIDE SEQUENCE [LARGE SCALE GENOMIC DNA]</scope>
    <source>
        <strain evidence="7">NRRL B-16219</strain>
    </source>
</reference>
<dbReference type="Pfam" id="PF17754">
    <property type="entry name" value="TetR_C_14"/>
    <property type="match status" value="1"/>
</dbReference>
<sequence>MGLRERKKERTRDELASAACHLFTERGYEATTVEEIAAAVDVSPRTFFRYYPTKADVAIEILRTAAIDITLETFAARPRSEPLTASLRMAALAPIDSHEQRPDEVFTVIRMINANPTLRGRIVEQQLQGRDELAALIADRLGADPAGDLRPRLIADLLITTMSSVVDHWGNSNCQADLRLLANAGFDLLESGLGAAADVGAVPCS</sequence>
<dbReference type="GO" id="GO:0003700">
    <property type="term" value="F:DNA-binding transcription factor activity"/>
    <property type="evidence" value="ECO:0007669"/>
    <property type="project" value="TreeGrafter"/>
</dbReference>
<dbReference type="PROSITE" id="PS50977">
    <property type="entry name" value="HTH_TETR_2"/>
    <property type="match status" value="1"/>
</dbReference>
<dbReference type="AlphaFoldDB" id="A0A1S1Q5N7"/>
<dbReference type="InterPro" id="IPR041347">
    <property type="entry name" value="MftR_C"/>
</dbReference>
<dbReference type="PRINTS" id="PR00455">
    <property type="entry name" value="HTHTETR"/>
</dbReference>
<comment type="caution">
    <text evidence="6">The sequence shown here is derived from an EMBL/GenBank/DDBJ whole genome shotgun (WGS) entry which is preliminary data.</text>
</comment>
<dbReference type="InterPro" id="IPR009057">
    <property type="entry name" value="Homeodomain-like_sf"/>
</dbReference>
<gene>
    <name evidence="6" type="ORF">BBK14_17335</name>
</gene>
<evidence type="ECO:0000259" key="5">
    <source>
        <dbReference type="PROSITE" id="PS50977"/>
    </source>
</evidence>
<keyword evidence="2 4" id="KW-0238">DNA-binding</keyword>
<evidence type="ECO:0000313" key="7">
    <source>
        <dbReference type="Proteomes" id="UP000179769"/>
    </source>
</evidence>
<keyword evidence="1" id="KW-0805">Transcription regulation</keyword>
<dbReference type="GO" id="GO:0000976">
    <property type="term" value="F:transcription cis-regulatory region binding"/>
    <property type="evidence" value="ECO:0007669"/>
    <property type="project" value="TreeGrafter"/>
</dbReference>
<feature type="DNA-binding region" description="H-T-H motif" evidence="4">
    <location>
        <begin position="32"/>
        <end position="51"/>
    </location>
</feature>